<evidence type="ECO:0000256" key="1">
    <source>
        <dbReference type="ARBA" id="ARBA00004395"/>
    </source>
</evidence>
<comment type="caution">
    <text evidence="12">The sequence shown here is derived from an EMBL/GenBank/DDBJ whole genome shotgun (WGS) entry which is preliminary data.</text>
</comment>
<feature type="compositionally biased region" description="Low complexity" evidence="9">
    <location>
        <begin position="634"/>
        <end position="648"/>
    </location>
</feature>
<dbReference type="GO" id="GO:0015031">
    <property type="term" value="P:protein transport"/>
    <property type="evidence" value="ECO:0007669"/>
    <property type="project" value="UniProtKB-KW"/>
</dbReference>
<evidence type="ECO:0000256" key="5">
    <source>
        <dbReference type="ARBA" id="ARBA00022927"/>
    </source>
</evidence>
<evidence type="ECO:0000256" key="7">
    <source>
        <dbReference type="ARBA" id="ARBA00023136"/>
    </source>
</evidence>
<keyword evidence="6" id="KW-0333">Golgi apparatus</keyword>
<evidence type="ECO:0000313" key="12">
    <source>
        <dbReference type="EMBL" id="KAK7053317.1"/>
    </source>
</evidence>
<dbReference type="PANTHER" id="PTHR12961:SF0">
    <property type="entry name" value="CONSERVED OLIGOMERIC GOLGI COMPLEX SUBUNIT 2"/>
    <property type="match status" value="1"/>
</dbReference>
<dbReference type="Pfam" id="PF06148">
    <property type="entry name" value="COG2_N"/>
    <property type="match status" value="1"/>
</dbReference>
<comment type="subcellular location">
    <subcellularLocation>
        <location evidence="1">Golgi apparatus membrane</location>
        <topology evidence="1">Peripheral membrane protein</topology>
    </subcellularLocation>
</comment>
<proteinExistence type="inferred from homology"/>
<keyword evidence="5" id="KW-0653">Protein transport</keyword>
<dbReference type="Proteomes" id="UP001383192">
    <property type="component" value="Unassembled WGS sequence"/>
</dbReference>
<dbReference type="InterPro" id="IPR024602">
    <property type="entry name" value="COG_su2_N"/>
</dbReference>
<reference evidence="12 13" key="1">
    <citation type="submission" date="2024-01" db="EMBL/GenBank/DDBJ databases">
        <title>A draft genome for a cacao thread blight-causing isolate of Paramarasmius palmivorus.</title>
        <authorList>
            <person name="Baruah I.K."/>
            <person name="Bukari Y."/>
            <person name="Amoako-Attah I."/>
            <person name="Meinhardt L.W."/>
            <person name="Bailey B.A."/>
            <person name="Cohen S.P."/>
        </authorList>
    </citation>
    <scope>NUCLEOTIDE SEQUENCE [LARGE SCALE GENOMIC DNA]</scope>
    <source>
        <strain evidence="12 13">GH-12</strain>
    </source>
</reference>
<evidence type="ECO:0000256" key="2">
    <source>
        <dbReference type="ARBA" id="ARBA00007603"/>
    </source>
</evidence>
<keyword evidence="4" id="KW-0813">Transport</keyword>
<feature type="domain" description="Conserved oligomeric Golgi complex subunit 2 N-terminal" evidence="10">
    <location>
        <begin position="49"/>
        <end position="119"/>
    </location>
</feature>
<keyword evidence="13" id="KW-1185">Reference proteome</keyword>
<dbReference type="PANTHER" id="PTHR12961">
    <property type="entry name" value="CONSERVED OLIGOMERIC GOLGI COMPLEX COMPONENT 2"/>
    <property type="match status" value="1"/>
</dbReference>
<feature type="domain" description="COG complex component COG2 C-terminal" evidence="11">
    <location>
        <begin position="529"/>
        <end position="865"/>
    </location>
</feature>
<dbReference type="Pfam" id="PF12022">
    <property type="entry name" value="COG2_C"/>
    <property type="match status" value="1"/>
</dbReference>
<evidence type="ECO:0000256" key="8">
    <source>
        <dbReference type="ARBA" id="ARBA00031344"/>
    </source>
</evidence>
<gene>
    <name evidence="12" type="ORF">VNI00_003943</name>
</gene>
<keyword evidence="7" id="KW-0472">Membrane</keyword>
<dbReference type="GO" id="GO:0006891">
    <property type="term" value="P:intra-Golgi vesicle-mediated transport"/>
    <property type="evidence" value="ECO:0007669"/>
    <property type="project" value="TreeGrafter"/>
</dbReference>
<sequence length="903" mass="100569">MSAVLSPQPTSSDPFNLERLADELVSREGSHSTDPDDSVHDLPVYIPLSHDNSYLTAETFDVEEFLLSRSHTSLQDLRVELRDYLSNLKEELVQLINDDYEAFISLSTDLKGEGARLASLKQPLAGLKQEVQISKSDLCAIQDAIQEKLKKRGALREEKALIHLLLKISESVTRLESLLLISSPTDDDSIAEMDGMRMNTALNSLDGPADESRENRAKHLSRVASEYTQLLYHANKARAEKCAFVDEIQWRIDRIQSTISSDLDHLFGTTLVTLTDGKGEGKVTEVEKTKLLTDLTECLKTYDMLGLWRDAEDVLRRDVIRPFIKKTVFSGALTAPRSPLLPHTPIHPTKTPGFVSSMSGLPLRTPYTPFTSKATHFNPSQFQLKGTSPYAHILEDSDDPLASLYMQILRYVERDLSRIMDMAEKVSIKSLTTRRGGGSSTPQSAVPIEPVGKDASRGFDILANVIWEELGRSIMDELGNVVFAAGRPDEFRQHYEITQAFIRSIEFLAPSLHSIETMRRHPVYIAFDKRWQLPVYFQLRWKEIVGKVEESLAAGQIEYLDKSASSPFKTVQASDVWVALTACWSAEVFIPELSHRLWKLTLQLLSRYKTWLQSTFLSGNSSRSPVTDKAPAGSRSGTPVPSSESSSGDNVALDDATLRKYAAIISDIRTLESSTMALWNEEISMMLPSAETDEEEEEGPKAEGSGSIHYIYALQSSLRSLSSLVTPMSKNIVSILIIRGCEALLPVRSIPSQLRAMSNKRPPSEPSPFVGSILRPVKVFFGIGVGDGVGAPLKEAFLASYSTDVLEGIAQRYVYYITAIKKQEESLSRFKKGQKKTFSLFGSREDENQQSRDEERIRVQIILDVEAFEKDARSLGANLEESQSFKALGELVKATEPLGVSES</sequence>
<feature type="region of interest" description="Disordered" evidence="9">
    <location>
        <begin position="618"/>
        <end position="650"/>
    </location>
</feature>
<evidence type="ECO:0000256" key="6">
    <source>
        <dbReference type="ARBA" id="ARBA00023034"/>
    </source>
</evidence>
<name>A0AAW0DQL8_9AGAR</name>
<dbReference type="InterPro" id="IPR009316">
    <property type="entry name" value="COG2"/>
</dbReference>
<dbReference type="AlphaFoldDB" id="A0AAW0DQL8"/>
<dbReference type="EMBL" id="JAYKXP010000010">
    <property type="protein sequence ID" value="KAK7053317.1"/>
    <property type="molecule type" value="Genomic_DNA"/>
</dbReference>
<dbReference type="GO" id="GO:0000139">
    <property type="term" value="C:Golgi membrane"/>
    <property type="evidence" value="ECO:0007669"/>
    <property type="project" value="UniProtKB-SubCell"/>
</dbReference>
<dbReference type="GO" id="GO:0017119">
    <property type="term" value="C:Golgi transport complex"/>
    <property type="evidence" value="ECO:0007669"/>
    <property type="project" value="TreeGrafter"/>
</dbReference>
<accession>A0AAW0DQL8</accession>
<evidence type="ECO:0000256" key="4">
    <source>
        <dbReference type="ARBA" id="ARBA00022448"/>
    </source>
</evidence>
<organism evidence="12 13">
    <name type="scientific">Paramarasmius palmivorus</name>
    <dbReference type="NCBI Taxonomy" id="297713"/>
    <lineage>
        <taxon>Eukaryota</taxon>
        <taxon>Fungi</taxon>
        <taxon>Dikarya</taxon>
        <taxon>Basidiomycota</taxon>
        <taxon>Agaricomycotina</taxon>
        <taxon>Agaricomycetes</taxon>
        <taxon>Agaricomycetidae</taxon>
        <taxon>Agaricales</taxon>
        <taxon>Marasmiineae</taxon>
        <taxon>Marasmiaceae</taxon>
        <taxon>Paramarasmius</taxon>
    </lineage>
</organism>
<dbReference type="GO" id="GO:0007030">
    <property type="term" value="P:Golgi organization"/>
    <property type="evidence" value="ECO:0007669"/>
    <property type="project" value="InterPro"/>
</dbReference>
<evidence type="ECO:0000256" key="3">
    <source>
        <dbReference type="ARBA" id="ARBA00020977"/>
    </source>
</evidence>
<dbReference type="InterPro" id="IPR024603">
    <property type="entry name" value="COG_complex_COG2_C"/>
</dbReference>
<evidence type="ECO:0000259" key="10">
    <source>
        <dbReference type="Pfam" id="PF06148"/>
    </source>
</evidence>
<protein>
    <recommendedName>
        <fullName evidence="3">Conserved oligomeric Golgi complex subunit 2</fullName>
    </recommendedName>
    <alternativeName>
        <fullName evidence="8">Component of oligomeric Golgi complex 2</fullName>
    </alternativeName>
</protein>
<evidence type="ECO:0000313" key="13">
    <source>
        <dbReference type="Proteomes" id="UP001383192"/>
    </source>
</evidence>
<evidence type="ECO:0000259" key="11">
    <source>
        <dbReference type="Pfam" id="PF12022"/>
    </source>
</evidence>
<evidence type="ECO:0000256" key="9">
    <source>
        <dbReference type="SAM" id="MobiDB-lite"/>
    </source>
</evidence>
<comment type="similarity">
    <text evidence="2">Belongs to the COG2 family.</text>
</comment>